<dbReference type="Proteomes" id="UP000183208">
    <property type="component" value="Unassembled WGS sequence"/>
</dbReference>
<dbReference type="GO" id="GO:0003677">
    <property type="term" value="F:DNA binding"/>
    <property type="evidence" value="ECO:0007669"/>
    <property type="project" value="InterPro"/>
</dbReference>
<feature type="domain" description="Transposase IS110-like N-terminal" evidence="2">
    <location>
        <begin position="9"/>
        <end position="156"/>
    </location>
</feature>
<reference evidence="4 7" key="1">
    <citation type="submission" date="2016-10" db="EMBL/GenBank/DDBJ databases">
        <authorList>
            <person name="de Groot N.N."/>
        </authorList>
    </citation>
    <scope>NUCLEOTIDE SEQUENCE [LARGE SCALE GENOMIC DNA]</scope>
    <source>
        <strain evidence="4 7">GAS522</strain>
    </source>
</reference>
<dbReference type="EMBL" id="FNTI01000001">
    <property type="protein sequence ID" value="SEC46856.1"/>
    <property type="molecule type" value="Genomic_DNA"/>
</dbReference>
<feature type="coiled-coil region" evidence="1">
    <location>
        <begin position="190"/>
        <end position="217"/>
    </location>
</feature>
<evidence type="ECO:0000313" key="7">
    <source>
        <dbReference type="Proteomes" id="UP000183208"/>
    </source>
</evidence>
<dbReference type="EMBL" id="FNTI01000001">
    <property type="protein sequence ID" value="SEC44227.1"/>
    <property type="molecule type" value="Genomic_DNA"/>
</dbReference>
<dbReference type="InterPro" id="IPR003346">
    <property type="entry name" value="Transposase_20"/>
</dbReference>
<dbReference type="GO" id="GO:0006313">
    <property type="term" value="P:DNA transposition"/>
    <property type="evidence" value="ECO:0007669"/>
    <property type="project" value="InterPro"/>
</dbReference>
<evidence type="ECO:0000313" key="4">
    <source>
        <dbReference type="EMBL" id="SEC44227.1"/>
    </source>
</evidence>
<dbReference type="Pfam" id="PF01548">
    <property type="entry name" value="DEDD_Tnp_IS110"/>
    <property type="match status" value="1"/>
</dbReference>
<dbReference type="InterPro" id="IPR047650">
    <property type="entry name" value="Transpos_IS110"/>
</dbReference>
<dbReference type="AlphaFoldDB" id="A0A1M6UAQ7"/>
<evidence type="ECO:0000313" key="5">
    <source>
        <dbReference type="EMBL" id="SEC46856.1"/>
    </source>
</evidence>
<evidence type="ECO:0000256" key="1">
    <source>
        <dbReference type="SAM" id="Coils"/>
    </source>
</evidence>
<name>A0A1M6UAQ7_9BRAD</name>
<dbReference type="PANTHER" id="PTHR33055:SF3">
    <property type="entry name" value="PUTATIVE TRANSPOSASE FOR IS117-RELATED"/>
    <property type="match status" value="1"/>
</dbReference>
<feature type="domain" description="Transposase IS116/IS110/IS902 C-terminal" evidence="3">
    <location>
        <begin position="226"/>
        <end position="298"/>
    </location>
</feature>
<dbReference type="RefSeq" id="WP_074817250.1">
    <property type="nucleotide sequence ID" value="NZ_FNTI01000001.1"/>
</dbReference>
<keyword evidence="1" id="KW-0175">Coiled coil</keyword>
<sequence>MEHHSEAFVALDTAKLRNAVAIADAGRNGEIRYLGEIDNTEAETRKLVAKLASKHARLTFCYEAGPTGYGLYRLIKSIGHDCIVVAPSLIPSKPGDRVKTNRRDAVNLVKLLRAGELTAVWVPDERHEAMRDLVRARDAAVKDYRIKRQNVSSLLLRLGRHYPGKKTWGRTHINWLTGLKLEHREQRIAFEEMLLAVRQVRERIERLEQAMREAVADWTLAPVIEAVQAMRGIDMVGAIAFLAELGDLSRFENPRQLMAYLGLTPSERSTGESVKRGGITKAGNTRARRLLIEAAWSYRFPPRVSKDMQTRIGAAPRTAREIAWKAQMRLCGRFRTLTRKGKRPTIVVTAIARELSAFIWAINREFVGSHATANR</sequence>
<gene>
    <name evidence="4" type="ORF">SAMN05444171_1422</name>
    <name evidence="5" type="ORF">SAMN05444171_1486</name>
    <name evidence="6" type="ORF">SAMN05444171_7499</name>
</gene>
<protein>
    <submittedName>
        <fullName evidence="4">Transposase</fullName>
    </submittedName>
</protein>
<dbReference type="Pfam" id="PF02371">
    <property type="entry name" value="Transposase_20"/>
    <property type="match status" value="1"/>
</dbReference>
<accession>A0A1M6UAQ7</accession>
<evidence type="ECO:0000259" key="2">
    <source>
        <dbReference type="Pfam" id="PF01548"/>
    </source>
</evidence>
<dbReference type="InterPro" id="IPR002525">
    <property type="entry name" value="Transp_IS110-like_N"/>
</dbReference>
<dbReference type="NCBIfam" id="NF033542">
    <property type="entry name" value="transpos_IS110"/>
    <property type="match status" value="1"/>
</dbReference>
<evidence type="ECO:0000313" key="6">
    <source>
        <dbReference type="EMBL" id="SEE44177.1"/>
    </source>
</evidence>
<organism evidence="4 7">
    <name type="scientific">Bradyrhizobium lablabi</name>
    <dbReference type="NCBI Taxonomy" id="722472"/>
    <lineage>
        <taxon>Bacteria</taxon>
        <taxon>Pseudomonadati</taxon>
        <taxon>Pseudomonadota</taxon>
        <taxon>Alphaproteobacteria</taxon>
        <taxon>Hyphomicrobiales</taxon>
        <taxon>Nitrobacteraceae</taxon>
        <taxon>Bradyrhizobium</taxon>
    </lineage>
</organism>
<evidence type="ECO:0000259" key="3">
    <source>
        <dbReference type="Pfam" id="PF02371"/>
    </source>
</evidence>
<proteinExistence type="predicted"/>
<dbReference type="GO" id="GO:0004803">
    <property type="term" value="F:transposase activity"/>
    <property type="evidence" value="ECO:0007669"/>
    <property type="project" value="InterPro"/>
</dbReference>
<dbReference type="EMBL" id="FNTI01000001">
    <property type="protein sequence ID" value="SEE44177.1"/>
    <property type="molecule type" value="Genomic_DNA"/>
</dbReference>
<dbReference type="OrthoDB" id="8261795at2"/>
<dbReference type="PANTHER" id="PTHR33055">
    <property type="entry name" value="TRANSPOSASE FOR INSERTION SEQUENCE ELEMENT IS1111A"/>
    <property type="match status" value="1"/>
</dbReference>